<protein>
    <recommendedName>
        <fullName evidence="3">DUF883 domain-containing protein</fullName>
    </recommendedName>
</protein>
<dbReference type="AlphaFoldDB" id="A0A178HWJ6"/>
<proteinExistence type="predicted"/>
<evidence type="ECO:0008006" key="3">
    <source>
        <dbReference type="Google" id="ProtNLM"/>
    </source>
</evidence>
<keyword evidence="2" id="KW-1185">Reference proteome</keyword>
<organism evidence="1 2">
    <name type="scientific">Devosia elaeis</name>
    <dbReference type="NCBI Taxonomy" id="1770058"/>
    <lineage>
        <taxon>Bacteria</taxon>
        <taxon>Pseudomonadati</taxon>
        <taxon>Pseudomonadota</taxon>
        <taxon>Alphaproteobacteria</taxon>
        <taxon>Hyphomicrobiales</taxon>
        <taxon>Devosiaceae</taxon>
        <taxon>Devosia</taxon>
    </lineage>
</organism>
<dbReference type="Proteomes" id="UP000078389">
    <property type="component" value="Unassembled WGS sequence"/>
</dbReference>
<name>A0A178HWJ6_9HYPH</name>
<accession>A0A178HWJ6</accession>
<gene>
    <name evidence="1" type="ORF">A3840_12800</name>
</gene>
<sequence>MSLDHVLASLGLAHRDPNSLEARIESLQRDMRRIGRRLSSQAEHTAEDWGDHLSDFGREAARQSRHLAEAAGTQAWRGARAVRRDPLPAIAVIGTAFLLARLLRR</sequence>
<evidence type="ECO:0000313" key="1">
    <source>
        <dbReference type="EMBL" id="OAM76386.1"/>
    </source>
</evidence>
<evidence type="ECO:0000313" key="2">
    <source>
        <dbReference type="Proteomes" id="UP000078389"/>
    </source>
</evidence>
<reference evidence="1 2" key="1">
    <citation type="submission" date="2016-03" db="EMBL/GenBank/DDBJ databases">
        <title>Genome sequencing of Devosia sp. S37.</title>
        <authorList>
            <person name="Mohd Nor M."/>
        </authorList>
    </citation>
    <scope>NUCLEOTIDE SEQUENCE [LARGE SCALE GENOMIC DNA]</scope>
    <source>
        <strain evidence="1 2">S37</strain>
    </source>
</reference>
<dbReference type="RefSeq" id="WP_067457316.1">
    <property type="nucleotide sequence ID" value="NZ_LVVY01000094.1"/>
</dbReference>
<dbReference type="OrthoDB" id="7949975at2"/>
<comment type="caution">
    <text evidence="1">The sequence shown here is derived from an EMBL/GenBank/DDBJ whole genome shotgun (WGS) entry which is preliminary data.</text>
</comment>
<dbReference type="STRING" id="1770058.A3840_12800"/>
<dbReference type="EMBL" id="LVVY01000094">
    <property type="protein sequence ID" value="OAM76386.1"/>
    <property type="molecule type" value="Genomic_DNA"/>
</dbReference>